<dbReference type="Proteomes" id="UP000242243">
    <property type="component" value="Unassembled WGS sequence"/>
</dbReference>
<dbReference type="FunFam" id="3.30.950.10:FF:000002">
    <property type="entry name" value="Ribosomal RNA small subunit methyltransferase I"/>
    <property type="match status" value="1"/>
</dbReference>
<comment type="catalytic activity">
    <reaction evidence="6">
        <text>cytidine(1402) in 16S rRNA + S-adenosyl-L-methionine = 2'-O-methylcytidine(1402) in 16S rRNA + S-adenosyl-L-homocysteine + H(+)</text>
        <dbReference type="Rhea" id="RHEA:42924"/>
        <dbReference type="Rhea" id="RHEA-COMP:10285"/>
        <dbReference type="Rhea" id="RHEA-COMP:10286"/>
        <dbReference type="ChEBI" id="CHEBI:15378"/>
        <dbReference type="ChEBI" id="CHEBI:57856"/>
        <dbReference type="ChEBI" id="CHEBI:59789"/>
        <dbReference type="ChEBI" id="CHEBI:74495"/>
        <dbReference type="ChEBI" id="CHEBI:82748"/>
        <dbReference type="EC" id="2.1.1.198"/>
    </reaction>
</comment>
<dbReference type="PANTHER" id="PTHR46111">
    <property type="entry name" value="RIBOSOMAL RNA SMALL SUBUNIT METHYLTRANSFERASE I"/>
    <property type="match status" value="1"/>
</dbReference>
<keyword evidence="1 6" id="KW-0963">Cytoplasm</keyword>
<proteinExistence type="inferred from homology"/>
<dbReference type="InterPro" id="IPR000878">
    <property type="entry name" value="4pyrrol_Mease"/>
</dbReference>
<gene>
    <name evidence="6 8" type="primary">rsmI</name>
    <name evidence="8" type="ORF">HHA03_21120</name>
    <name evidence="9" type="ORF">SAMN05421839_14515</name>
</gene>
<name>A0A1I5SIE1_9BACI</name>
<dbReference type="InterPro" id="IPR014776">
    <property type="entry name" value="4pyrrole_Mease_sub2"/>
</dbReference>
<dbReference type="EMBL" id="BJWI01000045">
    <property type="protein sequence ID" value="GEM02580.1"/>
    <property type="molecule type" value="Genomic_DNA"/>
</dbReference>
<dbReference type="InterPro" id="IPR014777">
    <property type="entry name" value="4pyrrole_Mease_sub1"/>
</dbReference>
<evidence type="ECO:0000256" key="5">
    <source>
        <dbReference type="ARBA" id="ARBA00022691"/>
    </source>
</evidence>
<keyword evidence="2 6" id="KW-0698">rRNA processing</keyword>
<dbReference type="Gene3D" id="3.40.1010.10">
    <property type="entry name" value="Cobalt-precorrin-4 Transmethylase, Domain 1"/>
    <property type="match status" value="1"/>
</dbReference>
<dbReference type="RefSeq" id="WP_089833634.1">
    <property type="nucleotide sequence ID" value="NZ_BJWI01000045.1"/>
</dbReference>
<dbReference type="AlphaFoldDB" id="A0A1I5SIE1"/>
<dbReference type="STRING" id="306540.SAMN05421839_14515"/>
<dbReference type="NCBIfam" id="TIGR00096">
    <property type="entry name" value="16S rRNA (cytidine(1402)-2'-O)-methyltransferase"/>
    <property type="match status" value="1"/>
</dbReference>
<evidence type="ECO:0000313" key="11">
    <source>
        <dbReference type="Proteomes" id="UP000321547"/>
    </source>
</evidence>
<dbReference type="PIRSF" id="PIRSF005917">
    <property type="entry name" value="MTase_YraL"/>
    <property type="match status" value="1"/>
</dbReference>
<dbReference type="InterPro" id="IPR035996">
    <property type="entry name" value="4pyrrol_Methylase_sf"/>
</dbReference>
<keyword evidence="5 6" id="KW-0949">S-adenosyl-L-methionine</keyword>
<evidence type="ECO:0000313" key="8">
    <source>
        <dbReference type="EMBL" id="GEM02580.1"/>
    </source>
</evidence>
<dbReference type="FunFam" id="3.40.1010.10:FF:000007">
    <property type="entry name" value="Ribosomal RNA small subunit methyltransferase I"/>
    <property type="match status" value="1"/>
</dbReference>
<evidence type="ECO:0000256" key="2">
    <source>
        <dbReference type="ARBA" id="ARBA00022552"/>
    </source>
</evidence>
<reference evidence="9 10" key="1">
    <citation type="submission" date="2016-10" db="EMBL/GenBank/DDBJ databases">
        <authorList>
            <person name="de Groot N.N."/>
        </authorList>
    </citation>
    <scope>NUCLEOTIDE SEQUENCE [LARGE SCALE GENOMIC DNA]</scope>
    <source>
        <strain evidence="9 10">DSM 17073</strain>
    </source>
</reference>
<organism evidence="9 10">
    <name type="scientific">Halolactibacillus halophilus</name>
    <dbReference type="NCBI Taxonomy" id="306540"/>
    <lineage>
        <taxon>Bacteria</taxon>
        <taxon>Bacillati</taxon>
        <taxon>Bacillota</taxon>
        <taxon>Bacilli</taxon>
        <taxon>Bacillales</taxon>
        <taxon>Bacillaceae</taxon>
        <taxon>Halolactibacillus</taxon>
    </lineage>
</organism>
<dbReference type="Proteomes" id="UP000321547">
    <property type="component" value="Unassembled WGS sequence"/>
</dbReference>
<accession>A0A1I5SIE1</accession>
<dbReference type="CDD" id="cd11648">
    <property type="entry name" value="RsmI"/>
    <property type="match status" value="1"/>
</dbReference>
<comment type="function">
    <text evidence="6">Catalyzes the 2'-O-methylation of the ribose of cytidine 1402 (C1402) in 16S rRNA.</text>
</comment>
<keyword evidence="4 6" id="KW-0808">Transferase</keyword>
<evidence type="ECO:0000256" key="4">
    <source>
        <dbReference type="ARBA" id="ARBA00022679"/>
    </source>
</evidence>
<evidence type="ECO:0000256" key="3">
    <source>
        <dbReference type="ARBA" id="ARBA00022603"/>
    </source>
</evidence>
<sequence>MWTQNSYEASEQGKLFVVPTPIGNLQDITLRGLETLKTVDKILAEDTRNTKKLLNHFEITTPLLSYHEHSDQKKIDQILAAIESNTTFALVSDAGMPGISDPGEVLIKQAIDRKIDCIVLPGANAALVALVGSGLPTKQFYFYGFLPRKNKDIKQAFEEINKQTATILLYESPYRLTDTLQAIKTHLGNRQVAVGRELTKRFEEFSRGMIDDVIHWSNSKEIKGECCIVIEGRTEALPNDNWWEDVSIKEHVDYYINEGQKSKDAIKQVALDRKQPKRDIYRVYHVEETE</sequence>
<evidence type="ECO:0000256" key="1">
    <source>
        <dbReference type="ARBA" id="ARBA00022490"/>
    </source>
</evidence>
<dbReference type="GO" id="GO:0005737">
    <property type="term" value="C:cytoplasm"/>
    <property type="evidence" value="ECO:0007669"/>
    <property type="project" value="UniProtKB-SubCell"/>
</dbReference>
<dbReference type="Gene3D" id="3.30.950.10">
    <property type="entry name" value="Methyltransferase, Cobalt-precorrin-4 Transmethylase, Domain 2"/>
    <property type="match status" value="1"/>
</dbReference>
<dbReference type="EC" id="2.1.1.198" evidence="6"/>
<keyword evidence="11" id="KW-1185">Reference proteome</keyword>
<feature type="domain" description="Tetrapyrrole methylase" evidence="7">
    <location>
        <begin position="14"/>
        <end position="212"/>
    </location>
</feature>
<dbReference type="Pfam" id="PF00590">
    <property type="entry name" value="TP_methylase"/>
    <property type="match status" value="1"/>
</dbReference>
<dbReference type="PROSITE" id="PS01296">
    <property type="entry name" value="RSMI"/>
    <property type="match status" value="1"/>
</dbReference>
<dbReference type="GO" id="GO:0070677">
    <property type="term" value="F:rRNA (cytosine-2'-O-)-methyltransferase activity"/>
    <property type="evidence" value="ECO:0007669"/>
    <property type="project" value="UniProtKB-UniRule"/>
</dbReference>
<evidence type="ECO:0000313" key="10">
    <source>
        <dbReference type="Proteomes" id="UP000242243"/>
    </source>
</evidence>
<dbReference type="OrthoDB" id="9809084at2"/>
<reference evidence="8 11" key="2">
    <citation type="submission" date="2019-07" db="EMBL/GenBank/DDBJ databases">
        <title>Whole genome shotgun sequence of Halolactibacillus halophilus NBRC 100868.</title>
        <authorList>
            <person name="Hosoyama A."/>
            <person name="Uohara A."/>
            <person name="Ohji S."/>
            <person name="Ichikawa N."/>
        </authorList>
    </citation>
    <scope>NUCLEOTIDE SEQUENCE [LARGE SCALE GENOMIC DNA]</scope>
    <source>
        <strain evidence="8 11">NBRC 100868</strain>
    </source>
</reference>
<keyword evidence="3 6" id="KW-0489">Methyltransferase</keyword>
<comment type="subcellular location">
    <subcellularLocation>
        <location evidence="6">Cytoplasm</location>
    </subcellularLocation>
</comment>
<dbReference type="PANTHER" id="PTHR46111:SF1">
    <property type="entry name" value="RIBOSOMAL RNA SMALL SUBUNIT METHYLTRANSFERASE I"/>
    <property type="match status" value="1"/>
</dbReference>
<protein>
    <recommendedName>
        <fullName evidence="6">Ribosomal RNA small subunit methyltransferase I</fullName>
        <ecNumber evidence="6">2.1.1.198</ecNumber>
    </recommendedName>
    <alternativeName>
        <fullName evidence="6">16S rRNA 2'-O-ribose C1402 methyltransferase</fullName>
    </alternativeName>
    <alternativeName>
        <fullName evidence="6">rRNA (cytidine-2'-O-)-methyltransferase RsmI</fullName>
    </alternativeName>
</protein>
<dbReference type="EMBL" id="FOXC01000045">
    <property type="protein sequence ID" value="SFP70540.1"/>
    <property type="molecule type" value="Genomic_DNA"/>
</dbReference>
<comment type="similarity">
    <text evidence="6">Belongs to the methyltransferase superfamily. RsmI family.</text>
</comment>
<dbReference type="HAMAP" id="MF_01877">
    <property type="entry name" value="16SrRNA_methyltr_I"/>
    <property type="match status" value="1"/>
</dbReference>
<evidence type="ECO:0000313" key="9">
    <source>
        <dbReference type="EMBL" id="SFP70540.1"/>
    </source>
</evidence>
<dbReference type="SUPFAM" id="SSF53790">
    <property type="entry name" value="Tetrapyrrole methylase"/>
    <property type="match status" value="1"/>
</dbReference>
<dbReference type="InterPro" id="IPR018063">
    <property type="entry name" value="SAM_MeTrfase_RsmI_CS"/>
</dbReference>
<dbReference type="InterPro" id="IPR008189">
    <property type="entry name" value="rRNA_ssu_MeTfrase_I"/>
</dbReference>
<evidence type="ECO:0000256" key="6">
    <source>
        <dbReference type="HAMAP-Rule" id="MF_01877"/>
    </source>
</evidence>
<evidence type="ECO:0000259" key="7">
    <source>
        <dbReference type="Pfam" id="PF00590"/>
    </source>
</evidence>